<evidence type="ECO:0000313" key="3">
    <source>
        <dbReference type="EMBL" id="MFA1611395.1"/>
    </source>
</evidence>
<feature type="region of interest" description="Disordered" evidence="1">
    <location>
        <begin position="1"/>
        <end position="28"/>
    </location>
</feature>
<dbReference type="AlphaFoldDB" id="A0ABD5MBV8"/>
<feature type="domain" description="Halobacterial output" evidence="2">
    <location>
        <begin position="32"/>
        <end position="94"/>
    </location>
</feature>
<gene>
    <name evidence="3" type="ORF">OS889_10330</name>
</gene>
<proteinExistence type="predicted"/>
<evidence type="ECO:0000256" key="1">
    <source>
        <dbReference type="SAM" id="MobiDB-lite"/>
    </source>
</evidence>
<evidence type="ECO:0000313" key="4">
    <source>
        <dbReference type="Proteomes" id="UP001570511"/>
    </source>
</evidence>
<dbReference type="InterPro" id="IPR040624">
    <property type="entry name" value="HalOD1"/>
</dbReference>
<sequence length="101" mass="10900">MSSIGEPIGAGELSGPEPLVRYSRDRDEDGTNAVVSAFCEPPLDGVPTEAETLYTWVDADAIDDLLDSARANLRLSAVIWEYPVVITSDEIEVYEPGTAVE</sequence>
<keyword evidence="4" id="KW-1185">Reference proteome</keyword>
<dbReference type="EMBL" id="JBGNYA010000001">
    <property type="protein sequence ID" value="MFA1611395.1"/>
    <property type="molecule type" value="Genomic_DNA"/>
</dbReference>
<protein>
    <submittedName>
        <fullName evidence="3">HalOD1 output domain-containing protein</fullName>
    </submittedName>
</protein>
<reference evidence="3 4" key="1">
    <citation type="submission" date="2024-08" db="EMBL/GenBank/DDBJ databases">
        <title>Halobellus sp. MBLA0158 whole genome sequence.</title>
        <authorList>
            <person name="Hwang C.Y."/>
            <person name="Cho E.-S."/>
            <person name="Seo M.-J."/>
        </authorList>
    </citation>
    <scope>NUCLEOTIDE SEQUENCE [LARGE SCALE GENOMIC DNA]</scope>
    <source>
        <strain evidence="3 4">MBLA0158</strain>
    </source>
</reference>
<dbReference type="RefSeq" id="WP_372389641.1">
    <property type="nucleotide sequence ID" value="NZ_JBGNYA010000001.1"/>
</dbReference>
<accession>A0ABD5MBV8</accession>
<dbReference type="Proteomes" id="UP001570511">
    <property type="component" value="Unassembled WGS sequence"/>
</dbReference>
<name>A0ABD5MBV8_9EURY</name>
<organism evidence="3 4">
    <name type="scientific">Halobellus rubicundus</name>
    <dbReference type="NCBI Taxonomy" id="2996466"/>
    <lineage>
        <taxon>Archaea</taxon>
        <taxon>Methanobacteriati</taxon>
        <taxon>Methanobacteriota</taxon>
        <taxon>Stenosarchaea group</taxon>
        <taxon>Halobacteria</taxon>
        <taxon>Halobacteriales</taxon>
        <taxon>Haloferacaceae</taxon>
        <taxon>Halobellus</taxon>
    </lineage>
</organism>
<comment type="caution">
    <text evidence="3">The sequence shown here is derived from an EMBL/GenBank/DDBJ whole genome shotgun (WGS) entry which is preliminary data.</text>
</comment>
<evidence type="ECO:0000259" key="2">
    <source>
        <dbReference type="Pfam" id="PF18545"/>
    </source>
</evidence>
<dbReference type="Pfam" id="PF18545">
    <property type="entry name" value="HalOD1"/>
    <property type="match status" value="1"/>
</dbReference>